<keyword evidence="6" id="KW-0597">Phosphoprotein</keyword>
<feature type="modified residue" description="4-aspartylphosphate" evidence="6">
    <location>
        <position position="54"/>
    </location>
</feature>
<dbReference type="InterPro" id="IPR025944">
    <property type="entry name" value="Sigma_54_int_dom_CS"/>
</dbReference>
<organism evidence="9 10">
    <name type="scientific">Terrimonas ginsenosidimutans</name>
    <dbReference type="NCBI Taxonomy" id="2908004"/>
    <lineage>
        <taxon>Bacteria</taxon>
        <taxon>Pseudomonadati</taxon>
        <taxon>Bacteroidota</taxon>
        <taxon>Chitinophagia</taxon>
        <taxon>Chitinophagales</taxon>
        <taxon>Chitinophagaceae</taxon>
        <taxon>Terrimonas</taxon>
    </lineage>
</organism>
<dbReference type="Pfam" id="PF25601">
    <property type="entry name" value="AAA_lid_14"/>
    <property type="match status" value="1"/>
</dbReference>
<comment type="caution">
    <text evidence="9">The sequence shown here is derived from an EMBL/GenBank/DDBJ whole genome shotgun (WGS) entry which is preliminary data.</text>
</comment>
<dbReference type="InterPro" id="IPR027417">
    <property type="entry name" value="P-loop_NTPase"/>
</dbReference>
<dbReference type="InterPro" id="IPR011006">
    <property type="entry name" value="CheY-like_superfamily"/>
</dbReference>
<dbReference type="Gene3D" id="1.10.10.60">
    <property type="entry name" value="Homeodomain-like"/>
    <property type="match status" value="1"/>
</dbReference>
<evidence type="ECO:0000313" key="10">
    <source>
        <dbReference type="Proteomes" id="UP001165367"/>
    </source>
</evidence>
<dbReference type="Gene3D" id="3.40.50.2300">
    <property type="match status" value="1"/>
</dbReference>
<feature type="domain" description="Response regulatory" evidence="8">
    <location>
        <begin position="4"/>
        <end position="118"/>
    </location>
</feature>
<dbReference type="SMART" id="SM00382">
    <property type="entry name" value="AAA"/>
    <property type="match status" value="1"/>
</dbReference>
<keyword evidence="5" id="KW-0804">Transcription</keyword>
<keyword evidence="3" id="KW-0805">Transcription regulation</keyword>
<dbReference type="PANTHER" id="PTHR32071:SF117">
    <property type="entry name" value="PTS-DEPENDENT DIHYDROXYACETONE KINASE OPERON REGULATORY PROTEIN-RELATED"/>
    <property type="match status" value="1"/>
</dbReference>
<evidence type="ECO:0000256" key="6">
    <source>
        <dbReference type="PROSITE-ProRule" id="PRU00169"/>
    </source>
</evidence>
<dbReference type="EMBL" id="JAKLTR010000007">
    <property type="protein sequence ID" value="MCG2615179.1"/>
    <property type="molecule type" value="Genomic_DNA"/>
</dbReference>
<reference evidence="9" key="1">
    <citation type="submission" date="2022-01" db="EMBL/GenBank/DDBJ databases">
        <authorList>
            <person name="Jo J.-H."/>
            <person name="Im W.-T."/>
        </authorList>
    </citation>
    <scope>NUCLEOTIDE SEQUENCE</scope>
    <source>
        <strain evidence="9">NA20</strain>
    </source>
</reference>
<dbReference type="Pfam" id="PF00072">
    <property type="entry name" value="Response_reg"/>
    <property type="match status" value="1"/>
</dbReference>
<dbReference type="InterPro" id="IPR058031">
    <property type="entry name" value="AAA_lid_NorR"/>
</dbReference>
<dbReference type="PROSITE" id="PS00676">
    <property type="entry name" value="SIGMA54_INTERACT_2"/>
    <property type="match status" value="1"/>
</dbReference>
<dbReference type="PROSITE" id="PS00688">
    <property type="entry name" value="SIGMA54_INTERACT_3"/>
    <property type="match status" value="1"/>
</dbReference>
<evidence type="ECO:0000256" key="3">
    <source>
        <dbReference type="ARBA" id="ARBA00023015"/>
    </source>
</evidence>
<sequence length="655" mass="73358">MSKTLLIVEDEFIVANDLRLILTEAGYKVTGIAASANESAELITREKPDMVLLDIRLEGNSSGIEIAKELRAENIPFVFLSANSSQRILEEAKATDPYGFLVKPFRKKDLLVTLDIAWYRHEQSTEAKLRQEALLQDKLKKASSEAITVDQRILKIVRQLQSFIPFDLFISAYKETVTNSSIDKGYLRIGFDEYQFISKKELLIITGLKESEVTADPENAQAGETGISRGRTEKQEVVSTLSGLMTRAFDLQSYLSLSVSLNDGRSVQYFFYSRQENIYTDDHIALLDRLNDCLTEVGETLYSDAATSSLALPDIFGQSLHQEMNDVRFKSIIGSHHLLLSALDLTAQVAPYNTSVLIFGESGTGKEKVAQLIHTLSGREKEPFVKVNCGAIPPTLIESELFGHQKGAFTGASEKRKGKFEQAQGGTIFLDEIGELPLGMQVKLLRVLQEKEIEYVGGSSPIKVNVRVVAATNKNLEQEVAQGRFRLDLYYRLNAFPITLPPLRERKSDIYALALYFADKFCKEFNKPFHGISQSMADELAAYDWPGNIRELGNILEQSVILNDGKSKLELKRVLARVEEKEMGNGLTNSFEDIKQIQRETERSYMISVLKKVKGRIRGAKGAAELLNIKPTTLEAKIAKLNITKDDISDDQHTY</sequence>
<dbReference type="SUPFAM" id="SSF52540">
    <property type="entry name" value="P-loop containing nucleoside triphosphate hydrolases"/>
    <property type="match status" value="1"/>
</dbReference>
<dbReference type="InterPro" id="IPR001789">
    <property type="entry name" value="Sig_transdc_resp-reg_receiver"/>
</dbReference>
<dbReference type="PROSITE" id="PS50045">
    <property type="entry name" value="SIGMA54_INTERACT_4"/>
    <property type="match status" value="1"/>
</dbReference>
<dbReference type="SUPFAM" id="SSF52172">
    <property type="entry name" value="CheY-like"/>
    <property type="match status" value="1"/>
</dbReference>
<dbReference type="Pfam" id="PF00158">
    <property type="entry name" value="Sigma54_activat"/>
    <property type="match status" value="1"/>
</dbReference>
<evidence type="ECO:0000256" key="2">
    <source>
        <dbReference type="ARBA" id="ARBA00022840"/>
    </source>
</evidence>
<dbReference type="Gene3D" id="1.10.8.60">
    <property type="match status" value="1"/>
</dbReference>
<dbReference type="Gene3D" id="3.40.50.300">
    <property type="entry name" value="P-loop containing nucleotide triphosphate hydrolases"/>
    <property type="match status" value="1"/>
</dbReference>
<keyword evidence="1" id="KW-0547">Nucleotide-binding</keyword>
<dbReference type="CDD" id="cd00009">
    <property type="entry name" value="AAA"/>
    <property type="match status" value="1"/>
</dbReference>
<dbReference type="InterPro" id="IPR025943">
    <property type="entry name" value="Sigma_54_int_dom_ATP-bd_2"/>
</dbReference>
<proteinExistence type="predicted"/>
<dbReference type="SMART" id="SM00448">
    <property type="entry name" value="REC"/>
    <property type="match status" value="1"/>
</dbReference>
<evidence type="ECO:0000313" key="9">
    <source>
        <dbReference type="EMBL" id="MCG2615179.1"/>
    </source>
</evidence>
<dbReference type="InterPro" id="IPR003593">
    <property type="entry name" value="AAA+_ATPase"/>
</dbReference>
<protein>
    <submittedName>
        <fullName evidence="9">Sigma 54-interacting response regulator</fullName>
    </submittedName>
</protein>
<keyword evidence="2" id="KW-0067">ATP-binding</keyword>
<dbReference type="InterPro" id="IPR002078">
    <property type="entry name" value="Sigma_54_int"/>
</dbReference>
<dbReference type="CDD" id="cd17534">
    <property type="entry name" value="REC_DC-like"/>
    <property type="match status" value="1"/>
</dbReference>
<name>A0ABS9KS82_9BACT</name>
<evidence type="ECO:0000259" key="8">
    <source>
        <dbReference type="PROSITE" id="PS50110"/>
    </source>
</evidence>
<dbReference type="InterPro" id="IPR025662">
    <property type="entry name" value="Sigma_54_int_dom_ATP-bd_1"/>
</dbReference>
<keyword evidence="4" id="KW-0238">DNA-binding</keyword>
<keyword evidence="10" id="KW-1185">Reference proteome</keyword>
<evidence type="ECO:0000259" key="7">
    <source>
        <dbReference type="PROSITE" id="PS50045"/>
    </source>
</evidence>
<gene>
    <name evidence="9" type="ORF">LZZ85_12840</name>
</gene>
<dbReference type="PROSITE" id="PS50110">
    <property type="entry name" value="RESPONSE_REGULATORY"/>
    <property type="match status" value="1"/>
</dbReference>
<dbReference type="Proteomes" id="UP001165367">
    <property type="component" value="Unassembled WGS sequence"/>
</dbReference>
<evidence type="ECO:0000256" key="4">
    <source>
        <dbReference type="ARBA" id="ARBA00023125"/>
    </source>
</evidence>
<dbReference type="PANTHER" id="PTHR32071">
    <property type="entry name" value="TRANSCRIPTIONAL REGULATORY PROTEIN"/>
    <property type="match status" value="1"/>
</dbReference>
<evidence type="ECO:0000256" key="5">
    <source>
        <dbReference type="ARBA" id="ARBA00023163"/>
    </source>
</evidence>
<accession>A0ABS9KS82</accession>
<dbReference type="PROSITE" id="PS00675">
    <property type="entry name" value="SIGMA54_INTERACT_1"/>
    <property type="match status" value="1"/>
</dbReference>
<evidence type="ECO:0000256" key="1">
    <source>
        <dbReference type="ARBA" id="ARBA00022741"/>
    </source>
</evidence>
<dbReference type="RefSeq" id="WP_237872293.1">
    <property type="nucleotide sequence ID" value="NZ_JAKLTR010000007.1"/>
</dbReference>
<feature type="domain" description="Sigma-54 factor interaction" evidence="7">
    <location>
        <begin position="332"/>
        <end position="561"/>
    </location>
</feature>